<evidence type="ECO:0000313" key="3">
    <source>
        <dbReference type="Proteomes" id="UP001199528"/>
    </source>
</evidence>
<dbReference type="RefSeq" id="WP_272654598.1">
    <property type="nucleotide sequence ID" value="NZ_CP085083.1"/>
</dbReference>
<evidence type="ECO:0000256" key="1">
    <source>
        <dbReference type="SAM" id="Coils"/>
    </source>
</evidence>
<dbReference type="Proteomes" id="UP001199528">
    <property type="component" value="Chromosome"/>
</dbReference>
<gene>
    <name evidence="2" type="ORF">LF296_12790</name>
</gene>
<feature type="coiled-coil region" evidence="1">
    <location>
        <begin position="17"/>
        <end position="44"/>
    </location>
</feature>
<reference evidence="2" key="1">
    <citation type="journal article" date="2022" name="Front Environ Sci">
        <title>Complete genome sequence analysis of a novel alkane-degrading bacterial strain, Acinetobacter vivianii KJ-1, and its diesel degradation ability.</title>
        <authorList>
            <person name="Zhang Y."/>
            <person name="Song F."/>
            <person name="Wang J."/>
            <person name="Zhao Q."/>
            <person name="Zheng L."/>
            <person name="Wang Z."/>
            <person name="Zhang X."/>
            <person name="Gao Y."/>
            <person name="Chen G."/>
            <person name="Huang Y."/>
        </authorList>
    </citation>
    <scope>NUCLEOTIDE SEQUENCE</scope>
    <source>
        <strain evidence="2">KJ-1</strain>
    </source>
</reference>
<dbReference type="AlphaFoldDB" id="A0AAJ6NGV8"/>
<dbReference type="EMBL" id="CP085083">
    <property type="protein sequence ID" value="WDZ50197.1"/>
    <property type="molecule type" value="Genomic_DNA"/>
</dbReference>
<organism evidence="2 3">
    <name type="scientific">Acinetobacter vivianii</name>
    <dbReference type="NCBI Taxonomy" id="1776742"/>
    <lineage>
        <taxon>Bacteria</taxon>
        <taxon>Pseudomonadati</taxon>
        <taxon>Pseudomonadota</taxon>
        <taxon>Gammaproteobacteria</taxon>
        <taxon>Moraxellales</taxon>
        <taxon>Moraxellaceae</taxon>
        <taxon>Acinetobacter</taxon>
    </lineage>
</organism>
<sequence>MRSEFDVHSGKWSWEIQQDQRALISELQKRVDKAELKLQLVQECITENAYSNMRSGGLVIQVAELEQALKGGETQ</sequence>
<keyword evidence="1" id="KW-0175">Coiled coil</keyword>
<proteinExistence type="predicted"/>
<protein>
    <submittedName>
        <fullName evidence="2">Uncharacterized protein</fullName>
    </submittedName>
</protein>
<dbReference type="KEGG" id="aviv:LF296_12790"/>
<evidence type="ECO:0000313" key="2">
    <source>
        <dbReference type="EMBL" id="WDZ50197.1"/>
    </source>
</evidence>
<name>A0AAJ6NGV8_9GAMM</name>
<accession>A0AAJ6NGV8</accession>
<reference evidence="2" key="2">
    <citation type="submission" date="2023-02" db="EMBL/GenBank/DDBJ databases">
        <authorList>
            <person name="Huang Y."/>
            <person name="Zhang Y."/>
            <person name="Zhang T."/>
            <person name="Wang J."/>
        </authorList>
    </citation>
    <scope>NUCLEOTIDE SEQUENCE</scope>
    <source>
        <strain evidence="2">KJ-1</strain>
    </source>
</reference>